<organism evidence="1 2">
    <name type="scientific">Halocaridina rubra</name>
    <name type="common">Hawaiian red shrimp</name>
    <dbReference type="NCBI Taxonomy" id="373956"/>
    <lineage>
        <taxon>Eukaryota</taxon>
        <taxon>Metazoa</taxon>
        <taxon>Ecdysozoa</taxon>
        <taxon>Arthropoda</taxon>
        <taxon>Crustacea</taxon>
        <taxon>Multicrustacea</taxon>
        <taxon>Malacostraca</taxon>
        <taxon>Eumalacostraca</taxon>
        <taxon>Eucarida</taxon>
        <taxon>Decapoda</taxon>
        <taxon>Pleocyemata</taxon>
        <taxon>Caridea</taxon>
        <taxon>Atyoidea</taxon>
        <taxon>Atyidae</taxon>
        <taxon>Halocaridina</taxon>
    </lineage>
</organism>
<reference evidence="1 2" key="1">
    <citation type="submission" date="2023-11" db="EMBL/GenBank/DDBJ databases">
        <title>Halocaridina rubra genome assembly.</title>
        <authorList>
            <person name="Smith C."/>
        </authorList>
    </citation>
    <scope>NUCLEOTIDE SEQUENCE [LARGE SCALE GENOMIC DNA]</scope>
    <source>
        <strain evidence="1">EP-1</strain>
        <tissue evidence="1">Whole</tissue>
    </source>
</reference>
<evidence type="ECO:0000313" key="1">
    <source>
        <dbReference type="EMBL" id="KAK7071570.1"/>
    </source>
</evidence>
<gene>
    <name evidence="1" type="ORF">SK128_012684</name>
</gene>
<keyword evidence="2" id="KW-1185">Reference proteome</keyword>
<protein>
    <submittedName>
        <fullName evidence="1">Uncharacterized protein</fullName>
    </submittedName>
</protein>
<sequence>MDQRRYGKHKYEFAVEERMIEFRVHPRSKFDQTPPVLRKPLYLGDFSLDGKRKFCHDKRNLSYINVDFESSKQGPPLQ</sequence>
<dbReference type="Proteomes" id="UP001381693">
    <property type="component" value="Unassembled WGS sequence"/>
</dbReference>
<dbReference type="EMBL" id="JAXCGZ010014265">
    <property type="protein sequence ID" value="KAK7071570.1"/>
    <property type="molecule type" value="Genomic_DNA"/>
</dbReference>
<dbReference type="AlphaFoldDB" id="A0AAN8X3T9"/>
<comment type="caution">
    <text evidence="1">The sequence shown here is derived from an EMBL/GenBank/DDBJ whole genome shotgun (WGS) entry which is preliminary data.</text>
</comment>
<evidence type="ECO:0000313" key="2">
    <source>
        <dbReference type="Proteomes" id="UP001381693"/>
    </source>
</evidence>
<name>A0AAN8X3T9_HALRR</name>
<accession>A0AAN8X3T9</accession>
<proteinExistence type="predicted"/>